<reference evidence="1" key="1">
    <citation type="submission" date="2018-06" db="EMBL/GenBank/DDBJ databases">
        <authorList>
            <person name="Zhirakovskaya E."/>
        </authorList>
    </citation>
    <scope>NUCLEOTIDE SEQUENCE</scope>
</reference>
<gene>
    <name evidence="1" type="ORF">MNBD_ALPHA04-2430</name>
</gene>
<organism evidence="1">
    <name type="scientific">hydrothermal vent metagenome</name>
    <dbReference type="NCBI Taxonomy" id="652676"/>
    <lineage>
        <taxon>unclassified sequences</taxon>
        <taxon>metagenomes</taxon>
        <taxon>ecological metagenomes</taxon>
    </lineage>
</organism>
<sequence>DKLQSDMQASLGYLEVLPGLKGNLRPFSSLPGKEQSALLREMSMTPGTDRSIYIALKFFAGLFYFTDDRSWEAIGYGGPAIPEKLFVAGTRIANIKAAAGGAL</sequence>
<feature type="non-terminal residue" evidence="1">
    <location>
        <position position="1"/>
    </location>
</feature>
<name>A0A3B0SYH2_9ZZZZ</name>
<dbReference type="AlphaFoldDB" id="A0A3B0SYH2"/>
<dbReference type="EMBL" id="UOEF01000329">
    <property type="protein sequence ID" value="VAW01594.1"/>
    <property type="molecule type" value="Genomic_DNA"/>
</dbReference>
<proteinExistence type="predicted"/>
<evidence type="ECO:0000313" key="1">
    <source>
        <dbReference type="EMBL" id="VAW01594.1"/>
    </source>
</evidence>
<accession>A0A3B0SYH2</accession>
<protein>
    <submittedName>
        <fullName evidence="1">Uncharacterized protein</fullName>
    </submittedName>
</protein>